<evidence type="ECO:0000313" key="1">
    <source>
        <dbReference type="EMBL" id="GMG23074.1"/>
    </source>
</evidence>
<organism evidence="1 2">
    <name type="scientific">Aspergillus oryzae</name>
    <name type="common">Yellow koji mold</name>
    <dbReference type="NCBI Taxonomy" id="5062"/>
    <lineage>
        <taxon>Eukaryota</taxon>
        <taxon>Fungi</taxon>
        <taxon>Dikarya</taxon>
        <taxon>Ascomycota</taxon>
        <taxon>Pezizomycotina</taxon>
        <taxon>Eurotiomycetes</taxon>
        <taxon>Eurotiomycetidae</taxon>
        <taxon>Eurotiales</taxon>
        <taxon>Aspergillaceae</taxon>
        <taxon>Aspergillus</taxon>
        <taxon>Aspergillus subgen. Circumdati</taxon>
    </lineage>
</organism>
<reference evidence="1" key="1">
    <citation type="submission" date="2023-04" db="EMBL/GenBank/DDBJ databases">
        <title>Aspergillus oryzae NBRC 4228.</title>
        <authorList>
            <person name="Ichikawa N."/>
            <person name="Sato H."/>
            <person name="Tonouchi N."/>
        </authorList>
    </citation>
    <scope>NUCLEOTIDE SEQUENCE</scope>
    <source>
        <strain evidence="1">NBRC 4228</strain>
    </source>
</reference>
<protein>
    <submittedName>
        <fullName evidence="1">Unnamed protein product</fullName>
    </submittedName>
</protein>
<dbReference type="AlphaFoldDB" id="A0AAN5BS07"/>
<evidence type="ECO:0000313" key="2">
    <source>
        <dbReference type="Proteomes" id="UP001165205"/>
    </source>
</evidence>
<comment type="caution">
    <text evidence="1">The sequence shown here is derived from an EMBL/GenBank/DDBJ whole genome shotgun (WGS) entry which is preliminary data.</text>
</comment>
<accession>A0AAN5BS07</accession>
<dbReference type="Proteomes" id="UP001165205">
    <property type="component" value="Unassembled WGS sequence"/>
</dbReference>
<gene>
    <name evidence="1" type="ORF">Aory04_000059700</name>
</gene>
<sequence>MAEEDNPKHDDVDGMDDGDHFCDFSVTLNQALADWDHDQGNEEEVCQGGEPAWHKADKLIHGDRCDVALY</sequence>
<proteinExistence type="predicted"/>
<name>A0AAN5BS07_ASPOZ</name>
<dbReference type="EMBL" id="BSYA01000003">
    <property type="protein sequence ID" value="GMG23074.1"/>
    <property type="molecule type" value="Genomic_DNA"/>
</dbReference>